<dbReference type="OrthoDB" id="6117742at2"/>
<keyword evidence="1" id="KW-0732">Signal</keyword>
<evidence type="ECO:0000313" key="3">
    <source>
        <dbReference type="Proteomes" id="UP000182350"/>
    </source>
</evidence>
<dbReference type="RefSeq" id="WP_143142834.1">
    <property type="nucleotide sequence ID" value="NZ_FPJW01000009.1"/>
</dbReference>
<dbReference type="STRING" id="1122209.SAMN02745752_02476"/>
<feature type="signal peptide" evidence="1">
    <location>
        <begin position="1"/>
        <end position="19"/>
    </location>
</feature>
<dbReference type="Proteomes" id="UP000182350">
    <property type="component" value="Unassembled WGS sequence"/>
</dbReference>
<protein>
    <recommendedName>
        <fullName evidence="4">DUF3617 family protein</fullName>
    </recommendedName>
</protein>
<dbReference type="EMBL" id="FPJW01000009">
    <property type="protein sequence ID" value="SFX67003.1"/>
    <property type="molecule type" value="Genomic_DNA"/>
</dbReference>
<organism evidence="2 3">
    <name type="scientific">Marinospirillum alkaliphilum DSM 21637</name>
    <dbReference type="NCBI Taxonomy" id="1122209"/>
    <lineage>
        <taxon>Bacteria</taxon>
        <taxon>Pseudomonadati</taxon>
        <taxon>Pseudomonadota</taxon>
        <taxon>Gammaproteobacteria</taxon>
        <taxon>Oceanospirillales</taxon>
        <taxon>Oceanospirillaceae</taxon>
        <taxon>Marinospirillum</taxon>
    </lineage>
</organism>
<reference evidence="2 3" key="1">
    <citation type="submission" date="2016-11" db="EMBL/GenBank/DDBJ databases">
        <authorList>
            <person name="Jaros S."/>
            <person name="Januszkiewicz K."/>
            <person name="Wedrychowicz H."/>
        </authorList>
    </citation>
    <scope>NUCLEOTIDE SEQUENCE [LARGE SCALE GENOMIC DNA]</scope>
    <source>
        <strain evidence="2 3">DSM 21637</strain>
    </source>
</reference>
<evidence type="ECO:0000313" key="2">
    <source>
        <dbReference type="EMBL" id="SFX67003.1"/>
    </source>
</evidence>
<feature type="chain" id="PRO_5011978461" description="DUF3617 family protein" evidence="1">
    <location>
        <begin position="20"/>
        <end position="165"/>
    </location>
</feature>
<dbReference type="AlphaFoldDB" id="A0A1K1YZY6"/>
<proteinExistence type="predicted"/>
<accession>A0A1K1YZY6</accession>
<sequence>MKKLFATLTLMSCSFGLLAQETLPLQSGQLLDSNPVSKVVLQEGQSKTNVWFAVETHRVEGSSNHKLSNCTLSTDLALENGRLNLQTRQMRCISTEGEIFTDKAIQAELTASTSEICTSSGGSKCSEVTLQAGQNYVFEVRKDTNLIAEYNPSREVNRIRMEQGF</sequence>
<evidence type="ECO:0000256" key="1">
    <source>
        <dbReference type="SAM" id="SignalP"/>
    </source>
</evidence>
<gene>
    <name evidence="2" type="ORF">SAMN02745752_02476</name>
</gene>
<evidence type="ECO:0008006" key="4">
    <source>
        <dbReference type="Google" id="ProtNLM"/>
    </source>
</evidence>
<keyword evidence="3" id="KW-1185">Reference proteome</keyword>
<name>A0A1K1YZY6_9GAMM</name>